<reference evidence="2 3" key="1">
    <citation type="submission" date="2018-07" db="EMBL/GenBank/DDBJ databases">
        <title>Genome analysis of Runella aurantiaca.</title>
        <authorList>
            <person name="Yang X."/>
        </authorList>
    </citation>
    <scope>NUCLEOTIDE SEQUENCE [LARGE SCALE GENOMIC DNA]</scope>
    <source>
        <strain evidence="2 3">YX9</strain>
    </source>
</reference>
<dbReference type="EMBL" id="QPIW01000036">
    <property type="protein sequence ID" value="RDB02760.1"/>
    <property type="molecule type" value="Genomic_DNA"/>
</dbReference>
<dbReference type="Proteomes" id="UP000253141">
    <property type="component" value="Unassembled WGS sequence"/>
</dbReference>
<protein>
    <submittedName>
        <fullName evidence="2">DUF2147 domain-containing protein</fullName>
    </submittedName>
</protein>
<dbReference type="AlphaFoldDB" id="A0A369I1K0"/>
<dbReference type="Pfam" id="PF09917">
    <property type="entry name" value="DUF2147"/>
    <property type="match status" value="1"/>
</dbReference>
<evidence type="ECO:0000313" key="2">
    <source>
        <dbReference type="EMBL" id="RDB02760.1"/>
    </source>
</evidence>
<gene>
    <name evidence="2" type="ORF">DVG78_26970</name>
</gene>
<dbReference type="Gene3D" id="2.40.128.520">
    <property type="match status" value="1"/>
</dbReference>
<dbReference type="OrthoDB" id="9814399at2"/>
<dbReference type="RefSeq" id="WP_114464103.1">
    <property type="nucleotide sequence ID" value="NZ_QPIW01000036.1"/>
</dbReference>
<feature type="domain" description="DUF2147" evidence="1">
    <location>
        <begin position="26"/>
        <end position="116"/>
    </location>
</feature>
<accession>A0A369I1K0</accession>
<name>A0A369I1K0_9BACT</name>
<comment type="caution">
    <text evidence="2">The sequence shown here is derived from an EMBL/GenBank/DDBJ whole genome shotgun (WGS) entry which is preliminary data.</text>
</comment>
<dbReference type="InterPro" id="IPR019223">
    <property type="entry name" value="DUF2147"/>
</dbReference>
<sequence>MKTGVIAFILTAFFALREVHEPTIIGKWQNEDGTRAVEFYPSGSLIEGKIVNDKNPDFEGKVIFTKLKFDGKAYQGSCYLPKRNRTVHCSLKLTSPNTLAITGKTGMISDTKIWKRK</sequence>
<evidence type="ECO:0000313" key="3">
    <source>
        <dbReference type="Proteomes" id="UP000253141"/>
    </source>
</evidence>
<organism evidence="2 3">
    <name type="scientific">Runella aurantiaca</name>
    <dbReference type="NCBI Taxonomy" id="2282308"/>
    <lineage>
        <taxon>Bacteria</taxon>
        <taxon>Pseudomonadati</taxon>
        <taxon>Bacteroidota</taxon>
        <taxon>Cytophagia</taxon>
        <taxon>Cytophagales</taxon>
        <taxon>Spirosomataceae</taxon>
        <taxon>Runella</taxon>
    </lineage>
</organism>
<proteinExistence type="predicted"/>
<evidence type="ECO:0000259" key="1">
    <source>
        <dbReference type="Pfam" id="PF09917"/>
    </source>
</evidence>
<keyword evidence="3" id="KW-1185">Reference proteome</keyword>